<dbReference type="Proteomes" id="UP001153269">
    <property type="component" value="Unassembled WGS sequence"/>
</dbReference>
<protein>
    <submittedName>
        <fullName evidence="2">Uncharacterized protein</fullName>
    </submittedName>
</protein>
<gene>
    <name evidence="2" type="ORF">PLEPLA_LOCUS34552</name>
</gene>
<sequence length="131" mass="14267">MASPAPVTDRYPLLGPPQQEGPGEPDPQTLGPAAHSDKMSPLMETGASGKLTHQRSGHSSPGYVTGSEARSNFHKRNSFLPPALYWHYVTVQGNRLRTHEVKGIVWMPGSAPAAIPLIYSHYKHKYGSLPE</sequence>
<reference evidence="2" key="1">
    <citation type="submission" date="2020-03" db="EMBL/GenBank/DDBJ databases">
        <authorList>
            <person name="Weist P."/>
        </authorList>
    </citation>
    <scope>NUCLEOTIDE SEQUENCE</scope>
</reference>
<dbReference type="EMBL" id="CADEAL010003927">
    <property type="protein sequence ID" value="CAB1446832.1"/>
    <property type="molecule type" value="Genomic_DNA"/>
</dbReference>
<comment type="caution">
    <text evidence="2">The sequence shown here is derived from an EMBL/GenBank/DDBJ whole genome shotgun (WGS) entry which is preliminary data.</text>
</comment>
<organism evidence="2 3">
    <name type="scientific">Pleuronectes platessa</name>
    <name type="common">European plaice</name>
    <dbReference type="NCBI Taxonomy" id="8262"/>
    <lineage>
        <taxon>Eukaryota</taxon>
        <taxon>Metazoa</taxon>
        <taxon>Chordata</taxon>
        <taxon>Craniata</taxon>
        <taxon>Vertebrata</taxon>
        <taxon>Euteleostomi</taxon>
        <taxon>Actinopterygii</taxon>
        <taxon>Neopterygii</taxon>
        <taxon>Teleostei</taxon>
        <taxon>Neoteleostei</taxon>
        <taxon>Acanthomorphata</taxon>
        <taxon>Carangaria</taxon>
        <taxon>Pleuronectiformes</taxon>
        <taxon>Pleuronectoidei</taxon>
        <taxon>Pleuronectidae</taxon>
        <taxon>Pleuronectes</taxon>
    </lineage>
</organism>
<keyword evidence="3" id="KW-1185">Reference proteome</keyword>
<feature type="compositionally biased region" description="Low complexity" evidence="1">
    <location>
        <begin position="12"/>
        <end position="28"/>
    </location>
</feature>
<evidence type="ECO:0000313" key="3">
    <source>
        <dbReference type="Proteomes" id="UP001153269"/>
    </source>
</evidence>
<name>A0A9N7Z0K9_PLEPL</name>
<evidence type="ECO:0000313" key="2">
    <source>
        <dbReference type="EMBL" id="CAB1446832.1"/>
    </source>
</evidence>
<accession>A0A9N7Z0K9</accession>
<proteinExistence type="predicted"/>
<evidence type="ECO:0000256" key="1">
    <source>
        <dbReference type="SAM" id="MobiDB-lite"/>
    </source>
</evidence>
<feature type="region of interest" description="Disordered" evidence="1">
    <location>
        <begin position="1"/>
        <end position="69"/>
    </location>
</feature>
<dbReference type="AlphaFoldDB" id="A0A9N7Z0K9"/>